<evidence type="ECO:0000313" key="2">
    <source>
        <dbReference type="Proteomes" id="UP000824533"/>
    </source>
</evidence>
<dbReference type="Proteomes" id="UP000824533">
    <property type="component" value="Linkage Group LG22"/>
</dbReference>
<protein>
    <submittedName>
        <fullName evidence="1">Uncharacterized protein</fullName>
    </submittedName>
</protein>
<proteinExistence type="predicted"/>
<keyword evidence="2" id="KW-1185">Reference proteome</keyword>
<dbReference type="EMBL" id="CM034408">
    <property type="protein sequence ID" value="KAJ0172287.1"/>
    <property type="molecule type" value="Genomic_DNA"/>
</dbReference>
<name>A0ACC1CLC2_9NEOP</name>
<sequence length="567" mass="64217">MTHDKGGGKKCDEVWFRVPVSRMDIVLFSATGQKYIKNVVTEGKMRQSLLVLCLAIGLVNARWMRNGRTSQPKETSFVGEATNELSTAIFQGYIDDDKNIAFSPLGYSAILAILAEGAKGETREQLVNALHLPSDANLTRKTYRYIMERVKNVNEYKYNQPELKNYFYIYKNYSINEEYKKILEDYYMTEVRSVEKYNPDNHLDDDDEHDNDKGEFTVEIPEKNPDDKVDDIPELMPPKETNEKLISFAVEDTPEKVDVSEIIYKPAKNIKEKIKLIKTYPKKEEFDDEEETMVAVEARNHARTSKALYNKHDITSSISVNSVGKKTNTKSVSNSLMIIFNGMYFRGSWKDPFDVVEPGLFYKSSSEKKQVSMMKTKGVFKTAFLPELDSEAVTIPYNGGRYALLLVVPRTRDGLTRLIADLPSVPVSDIKESLREEEIQLSVPIYYVETTTKPISALAKFGVSSIFSRDAELSGVSSDEGLFVQELVQHVAVRVDNADSSAIEFTAGNPVAEEISSTKNMPTSEVKTIRRFNVDRPFIFYIIDSLDDLVVVAGKLLDPEQPTPFEI</sequence>
<accession>A0ACC1CLC2</accession>
<reference evidence="1 2" key="1">
    <citation type="journal article" date="2021" name="Front. Genet.">
        <title>Chromosome-Level Genome Assembly Reveals Significant Gene Expansion in the Toll and IMD Signaling Pathways of Dendrolimus kikuchii.</title>
        <authorList>
            <person name="Zhou J."/>
            <person name="Wu P."/>
            <person name="Xiong Z."/>
            <person name="Liu N."/>
            <person name="Zhao N."/>
            <person name="Ji M."/>
            <person name="Qiu Y."/>
            <person name="Yang B."/>
        </authorList>
    </citation>
    <scope>NUCLEOTIDE SEQUENCE [LARGE SCALE GENOMIC DNA]</scope>
    <source>
        <strain evidence="1">Ann1</strain>
    </source>
</reference>
<comment type="caution">
    <text evidence="1">The sequence shown here is derived from an EMBL/GenBank/DDBJ whole genome shotgun (WGS) entry which is preliminary data.</text>
</comment>
<evidence type="ECO:0000313" key="1">
    <source>
        <dbReference type="EMBL" id="KAJ0172287.1"/>
    </source>
</evidence>
<organism evidence="1 2">
    <name type="scientific">Dendrolimus kikuchii</name>
    <dbReference type="NCBI Taxonomy" id="765133"/>
    <lineage>
        <taxon>Eukaryota</taxon>
        <taxon>Metazoa</taxon>
        <taxon>Ecdysozoa</taxon>
        <taxon>Arthropoda</taxon>
        <taxon>Hexapoda</taxon>
        <taxon>Insecta</taxon>
        <taxon>Pterygota</taxon>
        <taxon>Neoptera</taxon>
        <taxon>Endopterygota</taxon>
        <taxon>Lepidoptera</taxon>
        <taxon>Glossata</taxon>
        <taxon>Ditrysia</taxon>
        <taxon>Bombycoidea</taxon>
        <taxon>Lasiocampidae</taxon>
        <taxon>Dendrolimus</taxon>
    </lineage>
</organism>
<gene>
    <name evidence="1" type="ORF">K1T71_012260</name>
</gene>